<dbReference type="PATRIC" id="fig|1156395.6.peg.2210"/>
<evidence type="ECO:0000256" key="1">
    <source>
        <dbReference type="ARBA" id="ARBA00022500"/>
    </source>
</evidence>
<dbReference type="InterPro" id="IPR038756">
    <property type="entry name" value="CheX-like"/>
</dbReference>
<dbReference type="RefSeq" id="WP_279614889.1">
    <property type="nucleotide sequence ID" value="NZ_MAGO01000012.1"/>
</dbReference>
<gene>
    <name evidence="3" type="ORF">DBT_2186</name>
</gene>
<dbReference type="STRING" id="1156395.DBT_2186"/>
<dbReference type="Proteomes" id="UP000093080">
    <property type="component" value="Unassembled WGS sequence"/>
</dbReference>
<evidence type="ECO:0000313" key="4">
    <source>
        <dbReference type="Proteomes" id="UP000093080"/>
    </source>
</evidence>
<dbReference type="AlphaFoldDB" id="A0A1B9F3E0"/>
<proteinExistence type="predicted"/>
<dbReference type="InterPro" id="IPR028976">
    <property type="entry name" value="CheC-like_sf"/>
</dbReference>
<protein>
    <submittedName>
        <fullName evidence="3">Chemotaxis protein CheX</fullName>
    </submittedName>
</protein>
<dbReference type="PANTHER" id="PTHR39452:SF1">
    <property type="entry name" value="CHEY-P PHOSPHATASE CHEX"/>
    <property type="match status" value="1"/>
</dbReference>
<dbReference type="EMBL" id="MAGO01000012">
    <property type="protein sequence ID" value="OCC14457.1"/>
    <property type="molecule type" value="Genomic_DNA"/>
</dbReference>
<dbReference type="CDD" id="cd17906">
    <property type="entry name" value="CheX"/>
    <property type="match status" value="1"/>
</dbReference>
<accession>A0A1B9F3E0</accession>
<comment type="caution">
    <text evidence="3">The sequence shown here is derived from an EMBL/GenBank/DDBJ whole genome shotgun (WGS) entry which is preliminary data.</text>
</comment>
<keyword evidence="1" id="KW-0145">Chemotaxis</keyword>
<reference evidence="3 4" key="1">
    <citation type="submission" date="2016-06" db="EMBL/GenBank/DDBJ databases">
        <title>Respiratory ammonification of nitrate coupled to the oxidation of elemental sulfur in deep-sea autotrophic thermophilic bacteria.</title>
        <authorList>
            <person name="Slobodkina G.B."/>
            <person name="Mardanov A.V."/>
            <person name="Ravin N.V."/>
            <person name="Frolova A.A."/>
            <person name="Viryasiv M.B."/>
            <person name="Chernyh N.A."/>
            <person name="Bonch-Osmolovskaya E.A."/>
            <person name="Slobodkin A.I."/>
        </authorList>
    </citation>
    <scope>NUCLEOTIDE SEQUENCE [LARGE SCALE GENOMIC DNA]</scope>
    <source>
        <strain evidence="3 4">S69</strain>
    </source>
</reference>
<evidence type="ECO:0000313" key="3">
    <source>
        <dbReference type="EMBL" id="OCC14457.1"/>
    </source>
</evidence>
<dbReference type="InterPro" id="IPR028051">
    <property type="entry name" value="CheX-like_dom"/>
</dbReference>
<name>A0A1B9F3E0_9BACT</name>
<sequence>MKKKTMDAKIINPFLEAAINVLKTMAMVDPKPGKAFLKKDHLAHGDVSGIIGITGDAQGSMSISFSASCIKAIVKNLFGMPIEEINDEVRDAVGEITNMICGDARRRLEAENIHLQAGTPTIVSGANHTITHIHNGPKIAVPFDTDAGKFVIEVAFNS</sequence>
<dbReference type="GO" id="GO:0006935">
    <property type="term" value="P:chemotaxis"/>
    <property type="evidence" value="ECO:0007669"/>
    <property type="project" value="UniProtKB-KW"/>
</dbReference>
<dbReference type="Gene3D" id="3.40.1550.10">
    <property type="entry name" value="CheC-like"/>
    <property type="match status" value="1"/>
</dbReference>
<evidence type="ECO:0000259" key="2">
    <source>
        <dbReference type="Pfam" id="PF13690"/>
    </source>
</evidence>
<dbReference type="SUPFAM" id="SSF103039">
    <property type="entry name" value="CheC-like"/>
    <property type="match status" value="1"/>
</dbReference>
<feature type="domain" description="Chemotaxis phosphatase CheX-like" evidence="2">
    <location>
        <begin position="47"/>
        <end position="143"/>
    </location>
</feature>
<keyword evidence="4" id="KW-1185">Reference proteome</keyword>
<dbReference type="PANTHER" id="PTHR39452">
    <property type="entry name" value="CHEY-P PHOSPHATASE CHEX"/>
    <property type="match status" value="1"/>
</dbReference>
<dbReference type="Pfam" id="PF13690">
    <property type="entry name" value="CheX"/>
    <property type="match status" value="1"/>
</dbReference>
<organism evidence="3 4">
    <name type="scientific">Dissulfuribacter thermophilus</name>
    <dbReference type="NCBI Taxonomy" id="1156395"/>
    <lineage>
        <taxon>Bacteria</taxon>
        <taxon>Pseudomonadati</taxon>
        <taxon>Thermodesulfobacteriota</taxon>
        <taxon>Dissulfuribacteria</taxon>
        <taxon>Dissulfuribacterales</taxon>
        <taxon>Dissulfuribacteraceae</taxon>
        <taxon>Dissulfuribacter</taxon>
    </lineage>
</organism>